<evidence type="ECO:0000256" key="1">
    <source>
        <dbReference type="ARBA" id="ARBA00022801"/>
    </source>
</evidence>
<sequence length="325" mass="34521">MKKTISAAILSAGCMLVSISAHGHECSSLQTVESLAVGAVPESVTADKHGNLYYSNGNAIYKRSTNGQDSVFATLPIPVFALGVKVGKDGCVYNTSVSLDPTIPGAYVWKTCTAGTIAQVFATLDQSGGPNDLAFDDDGNAFVTDPFLGKVWKVTPQGTPSVWLDDPLLDGNTASPYLLFHSQGVNGIAFDEDKENLYLGNLDYGRIIRVPIRHNGSAGQPTVWVSDARIQGSDGIAFDEDGDLFVAVNGQNKLVRISPRGRIDVLFSGDPLDSVSSVVFGRKGNDRDTLYIANSAFLRTFGLQAGTPNPALFKTTVDSKGLKLP</sequence>
<dbReference type="Proteomes" id="UP000064967">
    <property type="component" value="Chromosome"/>
</dbReference>
<dbReference type="STRING" id="1391654.AKJ09_05655"/>
<dbReference type="SUPFAM" id="SSF63829">
    <property type="entry name" value="Calcium-dependent phosphotriesterase"/>
    <property type="match status" value="1"/>
</dbReference>
<feature type="chain" id="PRO_5005466370" description="SMP-30/Gluconolactonase/LRE-like region domain-containing protein" evidence="2">
    <location>
        <begin position="24"/>
        <end position="325"/>
    </location>
</feature>
<evidence type="ECO:0000259" key="3">
    <source>
        <dbReference type="Pfam" id="PF08450"/>
    </source>
</evidence>
<dbReference type="PANTHER" id="PTHR47572">
    <property type="entry name" value="LIPOPROTEIN-RELATED"/>
    <property type="match status" value="1"/>
</dbReference>
<dbReference type="InterPro" id="IPR011042">
    <property type="entry name" value="6-blade_b-propeller_TolB-like"/>
</dbReference>
<dbReference type="PANTHER" id="PTHR47572:SF4">
    <property type="entry name" value="LACTONASE DRP35"/>
    <property type="match status" value="1"/>
</dbReference>
<protein>
    <recommendedName>
        <fullName evidence="3">SMP-30/Gluconolactonase/LRE-like region domain-containing protein</fullName>
    </recommendedName>
</protein>
<keyword evidence="1" id="KW-0378">Hydrolase</keyword>
<keyword evidence="2" id="KW-0732">Signal</keyword>
<name>A0A0K1Q025_9BACT</name>
<dbReference type="OrthoDB" id="9768084at2"/>
<dbReference type="KEGG" id="llu:AKJ09_05655"/>
<dbReference type="Gene3D" id="2.120.10.30">
    <property type="entry name" value="TolB, C-terminal domain"/>
    <property type="match status" value="1"/>
</dbReference>
<evidence type="ECO:0000256" key="2">
    <source>
        <dbReference type="SAM" id="SignalP"/>
    </source>
</evidence>
<reference evidence="4 5" key="1">
    <citation type="submission" date="2015-08" db="EMBL/GenBank/DDBJ databases">
        <authorList>
            <person name="Babu N.S."/>
            <person name="Beckwith C.J."/>
            <person name="Beseler K.G."/>
            <person name="Brison A."/>
            <person name="Carone J.V."/>
            <person name="Caskin T.P."/>
            <person name="Diamond M."/>
            <person name="Durham M.E."/>
            <person name="Foxe J.M."/>
            <person name="Go M."/>
            <person name="Henderson B.A."/>
            <person name="Jones I.B."/>
            <person name="McGettigan J.A."/>
            <person name="Micheletti S.J."/>
            <person name="Nasrallah M.E."/>
            <person name="Ortiz D."/>
            <person name="Piller C.R."/>
            <person name="Privatt S.R."/>
            <person name="Schneider S.L."/>
            <person name="Sharp S."/>
            <person name="Smith T.C."/>
            <person name="Stanton J.D."/>
            <person name="Ullery H.E."/>
            <person name="Wilson R.J."/>
            <person name="Serrano M.G."/>
            <person name="Buck G."/>
            <person name="Lee V."/>
            <person name="Wang Y."/>
            <person name="Carvalho R."/>
            <person name="Voegtly L."/>
            <person name="Shi R."/>
            <person name="Duckworth R."/>
            <person name="Johnson A."/>
            <person name="Loviza R."/>
            <person name="Walstead R."/>
            <person name="Shah Z."/>
            <person name="Kiflezghi M."/>
            <person name="Wade K."/>
            <person name="Ball S.L."/>
            <person name="Bradley K.W."/>
            <person name="Asai D.J."/>
            <person name="Bowman C.A."/>
            <person name="Russell D.A."/>
            <person name="Pope W.H."/>
            <person name="Jacobs-Sera D."/>
            <person name="Hendrix R.W."/>
            <person name="Hatfull G.F."/>
        </authorList>
    </citation>
    <scope>NUCLEOTIDE SEQUENCE [LARGE SCALE GENOMIC DNA]</scope>
    <source>
        <strain evidence="4 5">DSM 27648</strain>
    </source>
</reference>
<dbReference type="GO" id="GO:0016787">
    <property type="term" value="F:hydrolase activity"/>
    <property type="evidence" value="ECO:0007669"/>
    <property type="project" value="UniProtKB-KW"/>
</dbReference>
<gene>
    <name evidence="4" type="ORF">AKJ09_05655</name>
</gene>
<feature type="signal peptide" evidence="2">
    <location>
        <begin position="1"/>
        <end position="23"/>
    </location>
</feature>
<evidence type="ECO:0000313" key="4">
    <source>
        <dbReference type="EMBL" id="AKU98991.1"/>
    </source>
</evidence>
<dbReference type="AlphaFoldDB" id="A0A0K1Q025"/>
<keyword evidence="5" id="KW-1185">Reference proteome</keyword>
<dbReference type="InterPro" id="IPR013658">
    <property type="entry name" value="SGL"/>
</dbReference>
<dbReference type="RefSeq" id="WP_146650198.1">
    <property type="nucleotide sequence ID" value="NZ_CP012333.1"/>
</dbReference>
<accession>A0A0K1Q025</accession>
<feature type="domain" description="SMP-30/Gluconolactonase/LRE-like region" evidence="3">
    <location>
        <begin position="41"/>
        <end position="293"/>
    </location>
</feature>
<dbReference type="Pfam" id="PF08450">
    <property type="entry name" value="SGL"/>
    <property type="match status" value="1"/>
</dbReference>
<evidence type="ECO:0000313" key="5">
    <source>
        <dbReference type="Proteomes" id="UP000064967"/>
    </source>
</evidence>
<dbReference type="EMBL" id="CP012333">
    <property type="protein sequence ID" value="AKU98991.1"/>
    <property type="molecule type" value="Genomic_DNA"/>
</dbReference>
<organism evidence="4 5">
    <name type="scientific">Labilithrix luteola</name>
    <dbReference type="NCBI Taxonomy" id="1391654"/>
    <lineage>
        <taxon>Bacteria</taxon>
        <taxon>Pseudomonadati</taxon>
        <taxon>Myxococcota</taxon>
        <taxon>Polyangia</taxon>
        <taxon>Polyangiales</taxon>
        <taxon>Labilitrichaceae</taxon>
        <taxon>Labilithrix</taxon>
    </lineage>
</organism>
<proteinExistence type="predicted"/>
<dbReference type="InterPro" id="IPR051262">
    <property type="entry name" value="SMP-30/CGR1_Lactonase"/>
</dbReference>